<feature type="region of interest" description="Disordered" evidence="1">
    <location>
        <begin position="1507"/>
        <end position="1554"/>
    </location>
</feature>
<dbReference type="InterPro" id="IPR022385">
    <property type="entry name" value="Rhs_assc_core"/>
</dbReference>
<dbReference type="InterPro" id="IPR050708">
    <property type="entry name" value="T6SS_VgrG/RHS"/>
</dbReference>
<evidence type="ECO:0000256" key="1">
    <source>
        <dbReference type="SAM" id="MobiDB-lite"/>
    </source>
</evidence>
<accession>A0A4Z1F5E1</accession>
<reference evidence="2 3" key="1">
    <citation type="submission" date="2017-12" db="EMBL/GenBank/DDBJ databases">
        <title>Comparative genomics of Botrytis spp.</title>
        <authorList>
            <person name="Valero-Jimenez C.A."/>
            <person name="Tapia P."/>
            <person name="Veloso J."/>
            <person name="Silva-Moreno E."/>
            <person name="Staats M."/>
            <person name="Valdes J.H."/>
            <person name="Van Kan J.A.L."/>
        </authorList>
    </citation>
    <scope>NUCLEOTIDE SEQUENCE [LARGE SCALE GENOMIC DNA]</scope>
    <source>
        <strain evidence="2 3">Bp0003</strain>
    </source>
</reference>
<organism evidence="2 3">
    <name type="scientific">Botrytis paeoniae</name>
    <dbReference type="NCBI Taxonomy" id="278948"/>
    <lineage>
        <taxon>Eukaryota</taxon>
        <taxon>Fungi</taxon>
        <taxon>Dikarya</taxon>
        <taxon>Ascomycota</taxon>
        <taxon>Pezizomycotina</taxon>
        <taxon>Leotiomycetes</taxon>
        <taxon>Helotiales</taxon>
        <taxon>Sclerotiniaceae</taxon>
        <taxon>Botrytis</taxon>
    </lineage>
</organism>
<comment type="caution">
    <text evidence="2">The sequence shown here is derived from an EMBL/GenBank/DDBJ whole genome shotgun (WGS) entry which is preliminary data.</text>
</comment>
<proteinExistence type="predicted"/>
<feature type="compositionally biased region" description="Polar residues" evidence="1">
    <location>
        <begin position="1519"/>
        <end position="1531"/>
    </location>
</feature>
<dbReference type="Proteomes" id="UP000297910">
    <property type="component" value="Unassembled WGS sequence"/>
</dbReference>
<name>A0A4Z1F5E1_9HELO</name>
<evidence type="ECO:0000313" key="3">
    <source>
        <dbReference type="Proteomes" id="UP000297910"/>
    </source>
</evidence>
<sequence>MSSPLYSQASNFGSFIQKGVDPRTGQYTCTIDIFSTPTRTRNCSPFKLSLTFNPMNMQDNGFGQGWSLSLPAYEHRQASPTVILSTGESFQCTETSSTMFVNDQKLRSSQIEKLSDDTYQITYKSGQIEILSNCNDTYNKSVLTKVYANTGRSLSFSWNTFGEQPRLDKIQQGSDVLFQIDYGDSQVNITRAPNTPEASTFTLTLGNGQLQELSLPIKDKPSWEFTYQTYDPMVYLTSVTSPTGLVEEMNYKEQGHSLPTGAPYQTIPYVISYASRPGNGQPAITTTYSYSDRNFLAYDGDIDWRDGEDTLYLTPDDYQYSSTVQVEGGTLTTYTYDKYHLLITSKQQKEGKSVTKSITYFAIPSSGFDDQPPQYQLPKSIETTYEDTDSQATRKEISSHTFDEWGNPTQDIQPNGITTDRTYYAPGGEDGCPADPSGFQRYMKTETVTPADSDYSTPTRIESYTYTQLPTATDGVASHFVAVQQRQTLEASQVLTTTDYAYVQEPSASDHSRISQQVTQLFGKYPTTKSWTYTYPDGQFKQALTTLTFDGIKTKEETSYSLWTGLPSSRTNEADITNSFSYNTIGQLTKAVNSLDTPCEAVLQIEYTYLGTGNGAQRTVTDAKGLKTCYTTDGLERIYRVEKQDDYTKDFRLIRENSYNAQGQQITMDEIDWMRTDDQGTSTKQRSSRSLEYDDWGNTSKVTENKLVTLFTEDPITMTKTEGIEGEGTVKTTSNIFGDPTEISLYFANSTLYSSATYSYDGLGRLVSQADQSGSTTSYGVDSFDRIIKTSFPNSRVVKIAYASQTTASLPVSVQLNNATVGEQSYDGLGRLTGRTVGLRNTSQSYEGVSPEPAQIISAAGEQHNLTYEPALNYAPMTMTSGQTSGDNTDTYQYDSQSAAPSQFKNSQSIVNLSYRDSGLISKERIQRRGGQDLFTQYTFSMNGKMQQYTDVNGKKLEVQYDEFGRALCLIQDQLKVAFVYDNAGRVVQNSVSDETSSSSLSTTLTYDDFGREVGRSVYKGETTLLYNLSQTYTQTGLVNSRSQEDSQGVVLRGETFEYDVDNRLITYLCQGSLAPIDQIGRHLQLQSFTFNDYNNVVQMSTTFHDGTQNSTSYTFNAQDPTQLISITNTHPDYPANVDLEYDQNGCLTKDEQGRTLEYDDKSRLSTVRDNNSQIITQYLYDATGKLVCQQVPGQSDTNLFYRDSLVAVTKGDQKISYLSHESTYWAETISSASDRADAEAERTNLWASDGQKSILTALNTQQSDQIINQQYTPYCFSNFDATSPSSSSIGFNGQWRDPVTGWYHLGNGYRVYNPVLMRFHTPDPGSPFTSGEVNPYVYCLGDPINRIDPTGHFSLFGFLKTLFQAIIGMLVSIAVAVLTAGASLAIEIGVGIVAGVASDVTTGALGDLAGGHKPTWKSVGLDALGGLAGGIGGGIGGELLKGGIETLKAAPIAIKTVLGRAGSYAVTKPLTSAIGTELSEVIKSAMKGVAREFIPAEVASEVTTHFASGEWPEKKESGSNQESQKLTSSGGSRGPKNPLGRRGPTQIGSHSFYLNKGSSKARDMIRPAMKDGGQDVLTSILNATQVSSSFRRADVGGGQVGHGQAGVAALLNRDGRFSFGPLAKGGYDDDNN</sequence>
<dbReference type="Gene3D" id="2.180.10.10">
    <property type="entry name" value="RHS repeat-associated core"/>
    <property type="match status" value="1"/>
</dbReference>
<keyword evidence="3" id="KW-1185">Reference proteome</keyword>
<evidence type="ECO:0000313" key="2">
    <source>
        <dbReference type="EMBL" id="TGO18043.1"/>
    </source>
</evidence>
<dbReference type="PANTHER" id="PTHR32305">
    <property type="match status" value="1"/>
</dbReference>
<protein>
    <submittedName>
        <fullName evidence="2">Uncharacterized protein</fullName>
    </submittedName>
</protein>
<gene>
    <name evidence="2" type="ORF">BPAE_0398g00060</name>
</gene>
<dbReference type="NCBIfam" id="TIGR03696">
    <property type="entry name" value="Rhs_assc_core"/>
    <property type="match status" value="1"/>
</dbReference>
<dbReference type="EMBL" id="PQXI01000396">
    <property type="protein sequence ID" value="TGO18043.1"/>
    <property type="molecule type" value="Genomic_DNA"/>
</dbReference>
<dbReference type="PANTHER" id="PTHR32305:SF15">
    <property type="entry name" value="PROTEIN RHSA-RELATED"/>
    <property type="match status" value="1"/>
</dbReference>